<organism evidence="2 3">
    <name type="scientific">Rubrivivax albus</name>
    <dbReference type="NCBI Taxonomy" id="2499835"/>
    <lineage>
        <taxon>Bacteria</taxon>
        <taxon>Pseudomonadati</taxon>
        <taxon>Pseudomonadota</taxon>
        <taxon>Betaproteobacteria</taxon>
        <taxon>Burkholderiales</taxon>
        <taxon>Sphaerotilaceae</taxon>
        <taxon>Rubrivivax</taxon>
    </lineage>
</organism>
<proteinExistence type="predicted"/>
<sequence>MSEPSPCTTCGACCATYRVSFYWAEAEPLPATLTRPLGRWYACMAGTEQPRPRCEALAGDIGGSVACTVYEQRPSPCRELQPGEDKCQRARRRHGLPPLGIEVGLDLSIDGGGPGDPPTDPLPAPMPNAVPLPVVAAEGPSDPPPLAH</sequence>
<keyword evidence="3" id="KW-1185">Reference proteome</keyword>
<dbReference type="Proteomes" id="UP000288178">
    <property type="component" value="Unassembled WGS sequence"/>
</dbReference>
<feature type="compositionally biased region" description="Pro residues" evidence="1">
    <location>
        <begin position="115"/>
        <end position="130"/>
    </location>
</feature>
<dbReference type="OrthoDB" id="196483at2"/>
<evidence type="ECO:0000313" key="3">
    <source>
        <dbReference type="Proteomes" id="UP000288178"/>
    </source>
</evidence>
<dbReference type="AlphaFoldDB" id="A0A3S2WVS8"/>
<comment type="caution">
    <text evidence="2">The sequence shown here is derived from an EMBL/GenBank/DDBJ whole genome shotgun (WGS) entry which is preliminary data.</text>
</comment>
<dbReference type="RefSeq" id="WP_128197741.1">
    <property type="nucleotide sequence ID" value="NZ_SACT01000002.1"/>
</dbReference>
<dbReference type="EMBL" id="SACT01000002">
    <property type="protein sequence ID" value="RVT52429.1"/>
    <property type="molecule type" value="Genomic_DNA"/>
</dbReference>
<evidence type="ECO:0000256" key="1">
    <source>
        <dbReference type="SAM" id="MobiDB-lite"/>
    </source>
</evidence>
<accession>A0A3S2WVS8</accession>
<evidence type="ECO:0000313" key="2">
    <source>
        <dbReference type="EMBL" id="RVT52429.1"/>
    </source>
</evidence>
<protein>
    <submittedName>
        <fullName evidence="2">YkgJ family cysteine cluster protein</fullName>
    </submittedName>
</protein>
<gene>
    <name evidence="2" type="ORF">ENE75_08300</name>
</gene>
<dbReference type="Pfam" id="PF03692">
    <property type="entry name" value="CxxCxxCC"/>
    <property type="match status" value="1"/>
</dbReference>
<reference evidence="2 3" key="1">
    <citation type="submission" date="2019-01" db="EMBL/GenBank/DDBJ databases">
        <authorList>
            <person name="Chen W.-M."/>
        </authorList>
    </citation>
    <scope>NUCLEOTIDE SEQUENCE [LARGE SCALE GENOMIC DNA]</scope>
    <source>
        <strain evidence="2 3">ICH-3</strain>
    </source>
</reference>
<name>A0A3S2WVS8_9BURK</name>
<dbReference type="InterPro" id="IPR005358">
    <property type="entry name" value="Puta_zinc/iron-chelating_dom"/>
</dbReference>
<feature type="region of interest" description="Disordered" evidence="1">
    <location>
        <begin position="98"/>
        <end position="148"/>
    </location>
</feature>